<reference evidence="4" key="1">
    <citation type="submission" date="2025-08" db="UniProtKB">
        <authorList>
            <consortium name="Ensembl"/>
        </authorList>
    </citation>
    <scope>IDENTIFICATION</scope>
</reference>
<name>A0A3Q2DWG1_CYPVA</name>
<dbReference type="Gene3D" id="3.40.50.300">
    <property type="entry name" value="P-loop containing nucleotide triphosphate hydrolases"/>
    <property type="match status" value="1"/>
</dbReference>
<comment type="similarity">
    <text evidence="1">Belongs to the TRAFAC class TrmE-Era-EngA-EngB-Septin-like GTPase superfamily. Septin GTPase family.</text>
</comment>
<keyword evidence="2" id="KW-0175">Coiled coil</keyword>
<dbReference type="PROSITE" id="PS00675">
    <property type="entry name" value="SIGMA54_INTERACT_1"/>
    <property type="match status" value="1"/>
</dbReference>
<dbReference type="GO" id="GO:0005525">
    <property type="term" value="F:GTP binding"/>
    <property type="evidence" value="ECO:0007669"/>
    <property type="project" value="UniProtKB-KW"/>
</dbReference>
<dbReference type="InterPro" id="IPR030379">
    <property type="entry name" value="G_SEPTIN_dom"/>
</dbReference>
<evidence type="ECO:0000313" key="5">
    <source>
        <dbReference type="Proteomes" id="UP000265020"/>
    </source>
</evidence>
<evidence type="ECO:0000313" key="4">
    <source>
        <dbReference type="Ensembl" id="ENSCVAP00000024208.1"/>
    </source>
</evidence>
<dbReference type="Ensembl" id="ENSCVAT00000004762.1">
    <property type="protein sequence ID" value="ENSCVAP00000024208.1"/>
    <property type="gene ID" value="ENSCVAG00000000224.1"/>
</dbReference>
<dbReference type="Pfam" id="PF00735">
    <property type="entry name" value="Septin"/>
    <property type="match status" value="1"/>
</dbReference>
<dbReference type="InterPro" id="IPR027417">
    <property type="entry name" value="P-loop_NTPase"/>
</dbReference>
<evidence type="ECO:0000259" key="3">
    <source>
        <dbReference type="Pfam" id="PF00735"/>
    </source>
</evidence>
<keyword evidence="5" id="KW-1185">Reference proteome</keyword>
<sequence>MVFISLCSSKTPIKVSRSRCPPSSSTPLIPSPAPLPQSNLAVGCSSLPSSAVRESALDQLISESTLIQEGDPSVYQLKGKKEKSSTMTRVTVGQRDSHKKNKTILLVGETGAGKSTFINALVNFTIGVKFQDKVCFQIAEEAGQETSEVTVYEVLGFEGRVIPFSLTIIDTPGFGGIRGIEYDDSISRSLLYLFRSGGIEELDGVGLVMKASDNRLSDRLMYILNSVMSLFGKNIEDNIITLITHSKGRTPKNVLQTLEVSTIKCAKDENQKPVYFLFNNCQSEDRTEEEEYLEAAYKVMEKGLKEFTAFLEKSQPQKLKTTVDVINERIKLTACIQNLQQRFIEAEEKQNQIRQIQHNLMKHKEEMEKNENFSFEVEESYKVKEPIKTNASFGKPLCCKRCEENCHYPGCTMAPALCEVIKGGHCTVCTGKCPTSDHSKENWRYVTKTIKVQTTLNEMKQNDEKNKMEKEKNSSYLESLDTEMKNLTAEKSQLLEESYKHITRLEKIALKVDSSATLVHLDFLIEKMREIGMKDKAEKLETLKTNVDEGSQAAVKYQHNSLDRRKIQQQQHHYFDPSAETWV</sequence>
<dbReference type="InterPro" id="IPR025662">
    <property type="entry name" value="Sigma_54_int_dom_ATP-bd_1"/>
</dbReference>
<dbReference type="PANTHER" id="PTHR32046">
    <property type="entry name" value="G DOMAIN-CONTAINING PROTEIN"/>
    <property type="match status" value="1"/>
</dbReference>
<evidence type="ECO:0000256" key="1">
    <source>
        <dbReference type="RuleBase" id="RU004560"/>
    </source>
</evidence>
<accession>A0A3Q2DWG1</accession>
<dbReference type="PANTHER" id="PTHR32046:SF11">
    <property type="entry name" value="IMMUNE-ASSOCIATED NUCLEOTIDE-BINDING PROTEIN 10-LIKE"/>
    <property type="match status" value="1"/>
</dbReference>
<keyword evidence="1" id="KW-0547">Nucleotide-binding</keyword>
<organism evidence="4 5">
    <name type="scientific">Cyprinodon variegatus</name>
    <name type="common">Sheepshead minnow</name>
    <dbReference type="NCBI Taxonomy" id="28743"/>
    <lineage>
        <taxon>Eukaryota</taxon>
        <taxon>Metazoa</taxon>
        <taxon>Chordata</taxon>
        <taxon>Craniata</taxon>
        <taxon>Vertebrata</taxon>
        <taxon>Euteleostomi</taxon>
        <taxon>Actinopterygii</taxon>
        <taxon>Neopterygii</taxon>
        <taxon>Teleostei</taxon>
        <taxon>Neoteleostei</taxon>
        <taxon>Acanthomorphata</taxon>
        <taxon>Ovalentaria</taxon>
        <taxon>Atherinomorphae</taxon>
        <taxon>Cyprinodontiformes</taxon>
        <taxon>Cyprinodontidae</taxon>
        <taxon>Cyprinodon</taxon>
    </lineage>
</organism>
<dbReference type="SUPFAM" id="SSF52540">
    <property type="entry name" value="P-loop containing nucleoside triphosphate hydrolases"/>
    <property type="match status" value="1"/>
</dbReference>
<proteinExistence type="inferred from homology"/>
<protein>
    <submittedName>
        <fullName evidence="4">Uncharacterized LOC107093942</fullName>
    </submittedName>
</protein>
<dbReference type="AlphaFoldDB" id="A0A3Q2DWG1"/>
<dbReference type="Proteomes" id="UP000265020">
    <property type="component" value="Unassembled WGS sequence"/>
</dbReference>
<feature type="domain" description="Septin-type G" evidence="3">
    <location>
        <begin position="103"/>
        <end position="176"/>
    </location>
</feature>
<feature type="coiled-coil region" evidence="2">
    <location>
        <begin position="336"/>
        <end position="366"/>
    </location>
</feature>
<dbReference type="GeneTree" id="ENSGT00500000044904"/>
<keyword evidence="1" id="KW-0342">GTP-binding</keyword>
<evidence type="ECO:0000256" key="2">
    <source>
        <dbReference type="SAM" id="Coils"/>
    </source>
</evidence>
<reference evidence="4" key="2">
    <citation type="submission" date="2025-09" db="UniProtKB">
        <authorList>
            <consortium name="Ensembl"/>
        </authorList>
    </citation>
    <scope>IDENTIFICATION</scope>
</reference>